<dbReference type="EMBL" id="CADCVL010000215">
    <property type="protein sequence ID" value="CAA9478363.1"/>
    <property type="molecule type" value="Genomic_DNA"/>
</dbReference>
<keyword evidence="2 4" id="KW-0689">Ribosomal protein</keyword>
<sequence length="110" mass="12009">MPDSAYAVIRTGGKQYRVEQGTTLLVERLAADEGATLALEPLMAAGGDRTVFSGGDLGRVRVEATVVGHERGPKIRIFKFKPKRGYKRRTGHRQELTRIRVTGIDLGTSA</sequence>
<keyword evidence="3 4" id="KW-0687">Ribonucleoprotein</keyword>
<dbReference type="InterPro" id="IPR001787">
    <property type="entry name" value="Ribosomal_bL21"/>
</dbReference>
<gene>
    <name evidence="4" type="primary">rplU</name>
    <name evidence="6" type="ORF">AVDCRST_MAG65-1294</name>
</gene>
<dbReference type="Pfam" id="PF00829">
    <property type="entry name" value="Ribosomal_L21p"/>
    <property type="match status" value="1"/>
</dbReference>
<keyword evidence="4 5" id="KW-0699">rRNA-binding</keyword>
<dbReference type="HAMAP" id="MF_01363">
    <property type="entry name" value="Ribosomal_bL21"/>
    <property type="match status" value="1"/>
</dbReference>
<evidence type="ECO:0000256" key="1">
    <source>
        <dbReference type="ARBA" id="ARBA00008563"/>
    </source>
</evidence>
<dbReference type="GO" id="GO:0003735">
    <property type="term" value="F:structural constituent of ribosome"/>
    <property type="evidence" value="ECO:0007669"/>
    <property type="project" value="InterPro"/>
</dbReference>
<evidence type="ECO:0000313" key="6">
    <source>
        <dbReference type="EMBL" id="CAA9478363.1"/>
    </source>
</evidence>
<comment type="subunit">
    <text evidence="4">Part of the 50S ribosomal subunit. Contacts protein L20.</text>
</comment>
<dbReference type="SUPFAM" id="SSF141091">
    <property type="entry name" value="L21p-like"/>
    <property type="match status" value="1"/>
</dbReference>
<dbReference type="GO" id="GO:0005840">
    <property type="term" value="C:ribosome"/>
    <property type="evidence" value="ECO:0007669"/>
    <property type="project" value="UniProtKB-KW"/>
</dbReference>
<evidence type="ECO:0000256" key="4">
    <source>
        <dbReference type="HAMAP-Rule" id="MF_01363"/>
    </source>
</evidence>
<dbReference type="PANTHER" id="PTHR21349:SF0">
    <property type="entry name" value="LARGE RIBOSOMAL SUBUNIT PROTEIN BL21M"/>
    <property type="match status" value="1"/>
</dbReference>
<dbReference type="InterPro" id="IPR028909">
    <property type="entry name" value="bL21-like"/>
</dbReference>
<evidence type="ECO:0000256" key="3">
    <source>
        <dbReference type="ARBA" id="ARBA00023274"/>
    </source>
</evidence>
<dbReference type="NCBIfam" id="TIGR00061">
    <property type="entry name" value="L21"/>
    <property type="match status" value="1"/>
</dbReference>
<dbReference type="GO" id="GO:0006412">
    <property type="term" value="P:translation"/>
    <property type="evidence" value="ECO:0007669"/>
    <property type="project" value="UniProtKB-UniRule"/>
</dbReference>
<keyword evidence="4 5" id="KW-0694">RNA-binding</keyword>
<proteinExistence type="inferred from homology"/>
<reference evidence="6" key="1">
    <citation type="submission" date="2020-02" db="EMBL/GenBank/DDBJ databases">
        <authorList>
            <person name="Meier V. D."/>
        </authorList>
    </citation>
    <scope>NUCLEOTIDE SEQUENCE</scope>
    <source>
        <strain evidence="6">AVDCRST_MAG65</strain>
    </source>
</reference>
<name>A0A6J4RNN5_9ACTN</name>
<dbReference type="GO" id="GO:0005737">
    <property type="term" value="C:cytoplasm"/>
    <property type="evidence" value="ECO:0007669"/>
    <property type="project" value="UniProtKB-ARBA"/>
</dbReference>
<dbReference type="PANTHER" id="PTHR21349">
    <property type="entry name" value="50S RIBOSOMAL PROTEIN L21"/>
    <property type="match status" value="1"/>
</dbReference>
<accession>A0A6J4RNN5</accession>
<dbReference type="AlphaFoldDB" id="A0A6J4RNN5"/>
<dbReference type="GO" id="GO:1990904">
    <property type="term" value="C:ribonucleoprotein complex"/>
    <property type="evidence" value="ECO:0007669"/>
    <property type="project" value="UniProtKB-KW"/>
</dbReference>
<protein>
    <recommendedName>
        <fullName evidence="4">Large ribosomal subunit protein bL21</fullName>
    </recommendedName>
</protein>
<dbReference type="GO" id="GO:0019843">
    <property type="term" value="F:rRNA binding"/>
    <property type="evidence" value="ECO:0007669"/>
    <property type="project" value="UniProtKB-UniRule"/>
</dbReference>
<evidence type="ECO:0000256" key="5">
    <source>
        <dbReference type="RuleBase" id="RU000562"/>
    </source>
</evidence>
<evidence type="ECO:0000256" key="2">
    <source>
        <dbReference type="ARBA" id="ARBA00022980"/>
    </source>
</evidence>
<organism evidence="6">
    <name type="scientific">uncultured Solirubrobacteraceae bacterium</name>
    <dbReference type="NCBI Taxonomy" id="1162706"/>
    <lineage>
        <taxon>Bacteria</taxon>
        <taxon>Bacillati</taxon>
        <taxon>Actinomycetota</taxon>
        <taxon>Thermoleophilia</taxon>
        <taxon>Solirubrobacterales</taxon>
        <taxon>Solirubrobacteraceae</taxon>
        <taxon>environmental samples</taxon>
    </lineage>
</organism>
<comment type="function">
    <text evidence="4 5">This protein binds to 23S rRNA in the presence of protein L20.</text>
</comment>
<dbReference type="InterPro" id="IPR036164">
    <property type="entry name" value="bL21-like_sf"/>
</dbReference>
<comment type="similarity">
    <text evidence="1 4 5">Belongs to the bacterial ribosomal protein bL21 family.</text>
</comment>